<keyword evidence="2" id="KW-0732">Signal</keyword>
<feature type="signal peptide" evidence="2">
    <location>
        <begin position="1"/>
        <end position="34"/>
    </location>
</feature>
<gene>
    <name evidence="3" type="ORF">EYB31_15325</name>
</gene>
<feature type="compositionally biased region" description="Polar residues" evidence="1">
    <location>
        <begin position="37"/>
        <end position="47"/>
    </location>
</feature>
<protein>
    <recommendedName>
        <fullName evidence="5">LysM domain-containing protein</fullName>
    </recommendedName>
</protein>
<dbReference type="OrthoDB" id="2375390at2"/>
<evidence type="ECO:0000256" key="1">
    <source>
        <dbReference type="SAM" id="MobiDB-lite"/>
    </source>
</evidence>
<evidence type="ECO:0008006" key="5">
    <source>
        <dbReference type="Google" id="ProtNLM"/>
    </source>
</evidence>
<evidence type="ECO:0000313" key="4">
    <source>
        <dbReference type="Proteomes" id="UP000293142"/>
    </source>
</evidence>
<evidence type="ECO:0000313" key="3">
    <source>
        <dbReference type="EMBL" id="TBL78240.1"/>
    </source>
</evidence>
<name>A0A4Q9DPM4_9BACL</name>
<feature type="chain" id="PRO_5020635482" description="LysM domain-containing protein" evidence="2">
    <location>
        <begin position="35"/>
        <end position="240"/>
    </location>
</feature>
<accession>A0A4Q9DPM4</accession>
<feature type="region of interest" description="Disordered" evidence="1">
    <location>
        <begin position="37"/>
        <end position="72"/>
    </location>
</feature>
<evidence type="ECO:0000256" key="2">
    <source>
        <dbReference type="SAM" id="SignalP"/>
    </source>
</evidence>
<keyword evidence="4" id="KW-1185">Reference proteome</keyword>
<dbReference type="Proteomes" id="UP000293142">
    <property type="component" value="Unassembled WGS sequence"/>
</dbReference>
<sequence length="240" mass="26629">MSRMYSKKLIASAMALTILLGGGLAYGSAQQAFAEDTNSANQQQTQSKKSEANSGELKQKFGKRQMSKRKEGNFPIVSEAAEILGMDKDALDKALETKTLTEIAKEKGISEDDLVAKLQAERSKKIDEAVQSGKIPADKAEKLKASMSKHLRFMVNKPNLHQMDRERFMKKHPMFFHGVDNIAGILGMTKEELKTELKSGKSITEIAAAKGIAKEDLIAKIKEQMTPVIEKMIDRKKETK</sequence>
<reference evidence="3 4" key="1">
    <citation type="submission" date="2019-02" db="EMBL/GenBank/DDBJ databases">
        <title>Paenibacillus sp. nov., isolated from surface-sterilized tissue of Thalictrum simplex L.</title>
        <authorList>
            <person name="Tuo L."/>
        </authorList>
    </citation>
    <scope>NUCLEOTIDE SEQUENCE [LARGE SCALE GENOMIC DNA]</scope>
    <source>
        <strain evidence="3 4">N2SHLJ1</strain>
    </source>
</reference>
<dbReference type="EMBL" id="SIRE01000010">
    <property type="protein sequence ID" value="TBL78240.1"/>
    <property type="molecule type" value="Genomic_DNA"/>
</dbReference>
<proteinExistence type="predicted"/>
<organism evidence="3 4">
    <name type="scientific">Paenibacillus thalictri</name>
    <dbReference type="NCBI Taxonomy" id="2527873"/>
    <lineage>
        <taxon>Bacteria</taxon>
        <taxon>Bacillati</taxon>
        <taxon>Bacillota</taxon>
        <taxon>Bacilli</taxon>
        <taxon>Bacillales</taxon>
        <taxon>Paenibacillaceae</taxon>
        <taxon>Paenibacillus</taxon>
    </lineage>
</organism>
<comment type="caution">
    <text evidence="3">The sequence shown here is derived from an EMBL/GenBank/DDBJ whole genome shotgun (WGS) entry which is preliminary data.</text>
</comment>
<dbReference type="AlphaFoldDB" id="A0A4Q9DPM4"/>